<feature type="domain" description="Phosphatase PP2A regulatory subunit A/Splicing factor 3B subunit 1-like HEAT repeat" evidence="5">
    <location>
        <begin position="241"/>
        <end position="304"/>
    </location>
</feature>
<feature type="repeat" description="HEAT" evidence="3">
    <location>
        <begin position="287"/>
        <end position="325"/>
    </location>
</feature>
<evidence type="ECO:0000259" key="5">
    <source>
        <dbReference type="Pfam" id="PF22646"/>
    </source>
</evidence>
<evidence type="ECO:0000256" key="3">
    <source>
        <dbReference type="PROSITE-ProRule" id="PRU00103"/>
    </source>
</evidence>
<dbReference type="InterPro" id="IPR016024">
    <property type="entry name" value="ARM-type_fold"/>
</dbReference>
<feature type="domain" description="Phosphatase PP2A regulatory subunit A/Splicing factor 3B subunit 1-like HEAT repeat" evidence="5">
    <location>
        <begin position="166"/>
        <end position="240"/>
    </location>
</feature>
<dbReference type="InterPro" id="IPR051023">
    <property type="entry name" value="PP2A_Regulatory_Subunit_A"/>
</dbReference>
<feature type="repeat" description="HEAT" evidence="3">
    <location>
        <begin position="130"/>
        <end position="167"/>
    </location>
</feature>
<feature type="transmembrane region" description="Helical" evidence="4">
    <location>
        <begin position="852"/>
        <end position="872"/>
    </location>
</feature>
<evidence type="ECO:0000313" key="7">
    <source>
        <dbReference type="Proteomes" id="UP001189429"/>
    </source>
</evidence>
<feature type="repeat" description="HEAT" evidence="3">
    <location>
        <begin position="248"/>
        <end position="286"/>
    </location>
</feature>
<name>A0ABN9PS23_9DINO</name>
<evidence type="ECO:0000256" key="4">
    <source>
        <dbReference type="SAM" id="Phobius"/>
    </source>
</evidence>
<dbReference type="EMBL" id="CAUYUJ010001436">
    <property type="protein sequence ID" value="CAK0795939.1"/>
    <property type="molecule type" value="Genomic_DNA"/>
</dbReference>
<feature type="repeat" description="HEAT" evidence="3">
    <location>
        <begin position="207"/>
        <end position="247"/>
    </location>
</feature>
<feature type="repeat" description="HEAT" evidence="3">
    <location>
        <begin position="168"/>
        <end position="206"/>
    </location>
</feature>
<dbReference type="InterPro" id="IPR000357">
    <property type="entry name" value="HEAT"/>
</dbReference>
<keyword evidence="7" id="KW-1185">Reference proteome</keyword>
<proteinExistence type="inferred from homology"/>
<keyword evidence="4" id="KW-0472">Membrane</keyword>
<dbReference type="InterPro" id="IPR054573">
    <property type="entry name" value="PP2A/SF3B1-like_HEAT"/>
</dbReference>
<dbReference type="Pfam" id="PF02985">
    <property type="entry name" value="HEAT"/>
    <property type="match status" value="1"/>
</dbReference>
<dbReference type="Pfam" id="PF22646">
    <property type="entry name" value="PPP2R1A-like_HEAT"/>
    <property type="match status" value="2"/>
</dbReference>
<comment type="similarity">
    <text evidence="2">Belongs to the phosphatase 2A regulatory subunit A family.</text>
</comment>
<feature type="repeat" description="HEAT" evidence="3">
    <location>
        <begin position="52"/>
        <end position="90"/>
    </location>
</feature>
<dbReference type="PROSITE" id="PS50077">
    <property type="entry name" value="HEAT_REPEAT"/>
    <property type="match status" value="6"/>
</dbReference>
<dbReference type="Proteomes" id="UP001189429">
    <property type="component" value="Unassembled WGS sequence"/>
</dbReference>
<dbReference type="SUPFAM" id="SSF48371">
    <property type="entry name" value="ARM repeat"/>
    <property type="match status" value="1"/>
</dbReference>
<keyword evidence="4" id="KW-0812">Transmembrane</keyword>
<keyword evidence="1" id="KW-0677">Repeat</keyword>
<feature type="transmembrane region" description="Helical" evidence="4">
    <location>
        <begin position="819"/>
        <end position="840"/>
    </location>
</feature>
<keyword evidence="4" id="KW-1133">Transmembrane helix</keyword>
<gene>
    <name evidence="6" type="ORF">PCOR1329_LOCUS5445</name>
</gene>
<evidence type="ECO:0000256" key="1">
    <source>
        <dbReference type="ARBA" id="ARBA00022737"/>
    </source>
</evidence>
<evidence type="ECO:0000313" key="6">
    <source>
        <dbReference type="EMBL" id="CAK0795939.1"/>
    </source>
</evidence>
<dbReference type="InterPro" id="IPR011989">
    <property type="entry name" value="ARM-like"/>
</dbReference>
<protein>
    <recommendedName>
        <fullName evidence="5">Phosphatase PP2A regulatory subunit A/Splicing factor 3B subunit 1-like HEAT repeat domain-containing protein</fullName>
    </recommendedName>
</protein>
<dbReference type="Gene3D" id="1.25.10.10">
    <property type="entry name" value="Leucine-rich Repeat Variant"/>
    <property type="match status" value="1"/>
</dbReference>
<dbReference type="PANTHER" id="PTHR10648:SF4">
    <property type="entry name" value="PROTEIN PHOSPHATASE 2 (FORMERLY 2A), REGULATORY SUBUNIT A, BETA ISOFORM-RELATED"/>
    <property type="match status" value="1"/>
</dbReference>
<reference evidence="6" key="1">
    <citation type="submission" date="2023-10" db="EMBL/GenBank/DDBJ databases">
        <authorList>
            <person name="Chen Y."/>
            <person name="Shah S."/>
            <person name="Dougan E. K."/>
            <person name="Thang M."/>
            <person name="Chan C."/>
        </authorList>
    </citation>
    <scope>NUCLEOTIDE SEQUENCE [LARGE SCALE GENOMIC DNA]</scope>
</reference>
<sequence length="912" mass="100793">MNLESDPQVQRHVCSLISRLAGSHDWFTSRMSACGLFSVALPKVSGSKQDDLLKAYTRLCSDDTPMVRRQAASVLGEVASVLPQESMLPELVEAFEKLCKDEQESVRILAIANCVALGRLQPSAERQAQIFPVVESCAQDKSWRVRYVMAEHVHTLCEVFQAKAEAHIVPLYLQLLQDQEVEVRTMAAARIAGVSKVKPDKELLEMLIPVMEKLTAPRERSQHVRAALAGAVLSLAPIFGPDLTVDHLVNIFLHLIKDESADVRLKLIGTLGELSSAMDIDVLSQSLLPCIKELGRDRQWRVRRMVIDSMPSLAKHLGPTKFTEELSGLFAAWLEDPVFSVRDAIAVNFRLLYVELGTSWCETHVVPRLQALLAHGNYLYRISAVLCAGRLAEVAAREFLDKHLVPLVVKLAADPVPNVCFNTAKVIQAMQPFAAKTSPTVTESHLIPCLRRQAADADPDVKFYARRALTEMGVSCEEIDAHFGEVLTAQRHEVVAQTCQGLLQAGVGCSDPVSKTISGCWRPGFCSELVAERCPAACAGERLCRDTRTAGLLTYDKFTAAFAKAMVYMLMEELSKVELMKLMFLTAAKFVASLLLIQAAVCWADWPRSNRLVTLAWLVTFGAPFMRSLLPTPVLIHWAPIDQQFTEFLKVTNQHYNISGRMDTLSKVAGISCNDHAMEDKVDSTWSSVHQNTLWWCGKVTSASRWFPWSETLKKGAEECQVVTNEVGIGDDATQLVGANKQRLCRLINSTQVEDVRDNPLSSMREIVDVPWVRNAARGLVGTTSSILSFRALMPLALSIAPGLLEAAIRIKVMIPESYLPGVFIVIMPLLYVPLIWSFSAFVVQSLGDPCLLAGIALLAFSPLAYTALAIGMRVTSPMSRRGAQTFADRVWWFMGKLVPHAGKICKCGLRQ</sequence>
<dbReference type="InterPro" id="IPR021133">
    <property type="entry name" value="HEAT_type_2"/>
</dbReference>
<comment type="caution">
    <text evidence="6">The sequence shown here is derived from an EMBL/GenBank/DDBJ whole genome shotgun (WGS) entry which is preliminary data.</text>
</comment>
<evidence type="ECO:0000256" key="2">
    <source>
        <dbReference type="ARBA" id="ARBA00038332"/>
    </source>
</evidence>
<dbReference type="PANTHER" id="PTHR10648">
    <property type="entry name" value="SERINE/THREONINE-PROTEIN PHOSPHATASE PP2A 65 KDA REGULATORY SUBUNIT"/>
    <property type="match status" value="1"/>
</dbReference>
<accession>A0ABN9PS23</accession>
<organism evidence="6 7">
    <name type="scientific">Prorocentrum cordatum</name>
    <dbReference type="NCBI Taxonomy" id="2364126"/>
    <lineage>
        <taxon>Eukaryota</taxon>
        <taxon>Sar</taxon>
        <taxon>Alveolata</taxon>
        <taxon>Dinophyceae</taxon>
        <taxon>Prorocentrales</taxon>
        <taxon>Prorocentraceae</taxon>
        <taxon>Prorocentrum</taxon>
    </lineage>
</organism>
<feature type="transmembrane region" description="Helical" evidence="4">
    <location>
        <begin position="582"/>
        <end position="606"/>
    </location>
</feature>